<dbReference type="RefSeq" id="WP_120111411.1">
    <property type="nucleotide sequence ID" value="NZ_QXQB01000003.1"/>
</dbReference>
<accession>A0A3A6PF35</accession>
<evidence type="ECO:0000313" key="1">
    <source>
        <dbReference type="EMBL" id="RJX38780.1"/>
    </source>
</evidence>
<reference evidence="1 2" key="1">
    <citation type="submission" date="2018-09" db="EMBL/GenBank/DDBJ databases">
        <title>Paenibacillus aracenensis nov. sp. isolated from a cave in southern Spain.</title>
        <authorList>
            <person name="Jurado V."/>
            <person name="Gutierrez-Patricio S."/>
            <person name="Gonzalez-Pimentel J.L."/>
            <person name="Miller A.Z."/>
            <person name="Laiz L."/>
            <person name="Saiz-Jimenez C."/>
        </authorList>
    </citation>
    <scope>NUCLEOTIDE SEQUENCE [LARGE SCALE GENOMIC DNA]</scope>
    <source>
        <strain evidence="1 2">JCM 19203</strain>
    </source>
</reference>
<evidence type="ECO:0000313" key="2">
    <source>
        <dbReference type="Proteomes" id="UP000267798"/>
    </source>
</evidence>
<evidence type="ECO:0008006" key="3">
    <source>
        <dbReference type="Google" id="ProtNLM"/>
    </source>
</evidence>
<proteinExistence type="predicted"/>
<protein>
    <recommendedName>
        <fullName evidence="3">Class 1 isoprenoid biosynthesis enzyme</fullName>
    </recommendedName>
</protein>
<dbReference type="OrthoDB" id="2645648at2"/>
<dbReference type="EMBL" id="QXQB01000003">
    <property type="protein sequence ID" value="RJX38780.1"/>
    <property type="molecule type" value="Genomic_DNA"/>
</dbReference>
<gene>
    <name evidence="1" type="ORF">D3P09_14690</name>
</gene>
<sequence>MDWYQRHAARLTSAFREAQLRISQFPPPLGAIGHAYAEKFNPVDESDQGKDYICALLPYWMQEVTGISDEQSHRLALANIYGMLYFFILDDVMDSTHAGGIKSQLSLASLLQLEMYALFRELFSSDSPFWSYYDRYVTTWADCVVNEASADYFVNDPIRTAGKAGPVKIAAVGACLLGGYEQRIEETEQSIDLALMTLQMLDDWADWQEDMEEGSYNGLLAMIASEKDMALGSLTEEAVRTQIYVLGCMNRYADIANRNHDSLLRLGYRIPSIEEYHYYMASSLRQIADGIEKAKRKALGGGINFLG</sequence>
<keyword evidence="2" id="KW-1185">Reference proteome</keyword>
<comment type="caution">
    <text evidence="1">The sequence shown here is derived from an EMBL/GenBank/DDBJ whole genome shotgun (WGS) entry which is preliminary data.</text>
</comment>
<dbReference type="AlphaFoldDB" id="A0A3A6PF35"/>
<name>A0A3A6PF35_9BACL</name>
<organism evidence="1 2">
    <name type="scientific">Paenibacillus pinisoli</name>
    <dbReference type="NCBI Taxonomy" id="1276110"/>
    <lineage>
        <taxon>Bacteria</taxon>
        <taxon>Bacillati</taxon>
        <taxon>Bacillota</taxon>
        <taxon>Bacilli</taxon>
        <taxon>Bacillales</taxon>
        <taxon>Paenibacillaceae</taxon>
        <taxon>Paenibacillus</taxon>
    </lineage>
</organism>
<dbReference type="Proteomes" id="UP000267798">
    <property type="component" value="Unassembled WGS sequence"/>
</dbReference>